<evidence type="ECO:0000256" key="2">
    <source>
        <dbReference type="SAM" id="Phobius"/>
    </source>
</evidence>
<proteinExistence type="predicted"/>
<dbReference type="AlphaFoldDB" id="A0A0F7UQ26"/>
<gene>
    <name evidence="3" type="ORF">BN1204_062180</name>
</gene>
<accession>A0A0F7UQ26</accession>
<reference evidence="3" key="1">
    <citation type="journal article" date="2015" name="PLoS ONE">
        <title>Comprehensive Evaluation of Toxoplasma gondii VEG and Neospora caninum LIV Genomes with Tachyzoite Stage Transcriptome and Proteome Defines Novel Transcript Features.</title>
        <authorList>
            <person name="Ramaprasad A."/>
            <person name="Mourier T."/>
            <person name="Naeem R."/>
            <person name="Malas T.B."/>
            <person name="Moussa E."/>
            <person name="Panigrahi A."/>
            <person name="Vermont S.J."/>
            <person name="Otto T.D."/>
            <person name="Wastling J."/>
            <person name="Pain A."/>
        </authorList>
    </citation>
    <scope>NUCLEOTIDE SEQUENCE</scope>
    <source>
        <strain evidence="3">Liverpool</strain>
    </source>
</reference>
<name>A0A0F7UQ26_NEOCL</name>
<organism evidence="3">
    <name type="scientific">Neospora caninum (strain Liverpool)</name>
    <dbReference type="NCBI Taxonomy" id="572307"/>
    <lineage>
        <taxon>Eukaryota</taxon>
        <taxon>Sar</taxon>
        <taxon>Alveolata</taxon>
        <taxon>Apicomplexa</taxon>
        <taxon>Conoidasida</taxon>
        <taxon>Coccidia</taxon>
        <taxon>Eucoccidiorida</taxon>
        <taxon>Eimeriorina</taxon>
        <taxon>Sarcocystidae</taxon>
        <taxon>Neospora</taxon>
    </lineage>
</organism>
<feature type="compositionally biased region" description="Acidic residues" evidence="1">
    <location>
        <begin position="708"/>
        <end position="722"/>
    </location>
</feature>
<feature type="transmembrane region" description="Helical" evidence="2">
    <location>
        <begin position="586"/>
        <end position="609"/>
    </location>
</feature>
<feature type="transmembrane region" description="Helical" evidence="2">
    <location>
        <begin position="561"/>
        <end position="580"/>
    </location>
</feature>
<evidence type="ECO:0000313" key="3">
    <source>
        <dbReference type="EMBL" id="CEL70535.1"/>
    </source>
</evidence>
<sequence>MSWIRSVVVTTSSLPFLALFVYLLLPGLDLAAHGGSGGVLAVETDNAPVEPTALPALTSAQPAASPATVAPAQPGGEAKQESESVVNNGKAFYEFFHQGQANDALKCVKLLDGKKRQEAARRFCREFRRNKILQTACERQSAELLRAVEVAAEGLGPQPFPELFEKMNAVLEHPYFPEGKSEPDLEAVTTFITSTVKDTWALPYEELRALPTNSCSFTQGARLLMAESTKMKAKVKTPVETEAVKLVASRRTLYSTVWVPNASSLTLGLWSEMVDFSRCRRISGVNPPGKMKSKEVAYRAFGFALASMYMPRSIQCTRQSTEPVCKMLISYLAISRSIITLGRVLGTTLEQEFMNSFAERVARFQEGITDEEVSAIQMQVEVTIVEVALIAISGKQKLVKLVLAMAKSKTMAKFMSLLVSKLRKWLYSFEKESLEFAASHGEILPMILALENANSAWLGGTGRCARANKGLENLMVTLARRLAKDLKPKRGSSFLEMYEVQPSTGNELASAQMTSLVSPHGDTIELPAKRLGVMSLVQMSQYPAPGSARGRGWMERRASHYVMAFIGLALTSTIIGTALVPLISPLFVVFLVMGVTGFVIFATFTTLLVQRALLVRAVEQAVEEIDTAQRNIERHLHDIRSQDQGGSTDTAGGNRGVGGSQGSNYPSDPRPPTPPEMGLPPTPFAPPLPPRSVNGNDNLAYDGSGSEGEPEYDSVYEFDDESVLGRRD</sequence>
<dbReference type="EMBL" id="LN714487">
    <property type="protein sequence ID" value="CEL70535.1"/>
    <property type="molecule type" value="Genomic_DNA"/>
</dbReference>
<feature type="compositionally biased region" description="Pro residues" evidence="1">
    <location>
        <begin position="668"/>
        <end position="690"/>
    </location>
</feature>
<feature type="region of interest" description="Disordered" evidence="1">
    <location>
        <begin position="633"/>
        <end position="728"/>
    </location>
</feature>
<evidence type="ECO:0000256" key="1">
    <source>
        <dbReference type="SAM" id="MobiDB-lite"/>
    </source>
</evidence>
<keyword evidence="2" id="KW-0812">Transmembrane</keyword>
<feature type="compositionally biased region" description="Polar residues" evidence="1">
    <location>
        <begin position="642"/>
        <end position="651"/>
    </location>
</feature>
<feature type="region of interest" description="Disordered" evidence="1">
    <location>
        <begin position="58"/>
        <end position="81"/>
    </location>
</feature>
<protein>
    <recommendedName>
        <fullName evidence="4">Transmembrane protein</fullName>
    </recommendedName>
</protein>
<keyword evidence="2" id="KW-0472">Membrane</keyword>
<evidence type="ECO:0008006" key="4">
    <source>
        <dbReference type="Google" id="ProtNLM"/>
    </source>
</evidence>
<keyword evidence="2" id="KW-1133">Transmembrane helix</keyword>